<reference evidence="9" key="1">
    <citation type="journal article" date="2018" name="DNA Res.">
        <title>Multiple hybrid de novo genome assembly of finger millet, an orphan allotetraploid crop.</title>
        <authorList>
            <person name="Hatakeyama M."/>
            <person name="Aluri S."/>
            <person name="Balachadran M.T."/>
            <person name="Sivarajan S.R."/>
            <person name="Patrignani A."/>
            <person name="Gruter S."/>
            <person name="Poveda L."/>
            <person name="Shimizu-Inatsugi R."/>
            <person name="Baeten J."/>
            <person name="Francoijs K.J."/>
            <person name="Nataraja K.N."/>
            <person name="Reddy Y.A.N."/>
            <person name="Phadnis S."/>
            <person name="Ravikumar R.L."/>
            <person name="Schlapbach R."/>
            <person name="Sreeman S.M."/>
            <person name="Shimizu K.K."/>
        </authorList>
    </citation>
    <scope>NUCLEOTIDE SEQUENCE</scope>
</reference>
<feature type="domain" description="RWP-RK" evidence="8">
    <location>
        <begin position="71"/>
        <end position="158"/>
    </location>
</feature>
<evidence type="ECO:0000313" key="10">
    <source>
        <dbReference type="Proteomes" id="UP001054889"/>
    </source>
</evidence>
<keyword evidence="10" id="KW-1185">Reference proteome</keyword>
<sequence>MCDISGKTRPLNGNHFCTITISETSISQGELDALSEIDGDFGSLWPLMEDAYRNSMEGHGEKKPNQGCDGMEKGTKMQGRRGGGGADKKVLTFEQVSPHFSMPIKQAARELNVGLTVLKKQCRKLGFARWPYRKVKSLETLINNVQELGKDTEKVDGHMTRAVVVMLEQTKKMIEERPAMMLDDNTKVLRQACFKENFKRKKLIGHGPCSGMTLLSDVDH</sequence>
<evidence type="ECO:0000256" key="2">
    <source>
        <dbReference type="ARBA" id="ARBA00023015"/>
    </source>
</evidence>
<dbReference type="GO" id="GO:0003677">
    <property type="term" value="F:DNA binding"/>
    <property type="evidence" value="ECO:0007669"/>
    <property type="project" value="UniProtKB-KW"/>
</dbReference>
<evidence type="ECO:0000256" key="1">
    <source>
        <dbReference type="ARBA" id="ARBA00004049"/>
    </source>
</evidence>
<dbReference type="AlphaFoldDB" id="A0AAV5EHJ5"/>
<dbReference type="PANTHER" id="PTHR46373:SF29">
    <property type="entry name" value="RWP-RK DOMAIN-CONTAINING PROTEIN"/>
    <property type="match status" value="1"/>
</dbReference>
<proteinExistence type="predicted"/>
<keyword evidence="6" id="KW-0539">Nucleus</keyword>
<accession>A0AAV5EHJ5</accession>
<name>A0AAV5EHJ5_ELECO</name>
<evidence type="ECO:0000256" key="7">
    <source>
        <dbReference type="SAM" id="MobiDB-lite"/>
    </source>
</evidence>
<protein>
    <recommendedName>
        <fullName evidence="8">RWP-RK domain-containing protein</fullName>
    </recommendedName>
</protein>
<dbReference type="PANTHER" id="PTHR46373">
    <property type="entry name" value="PROTEIN RKD4"/>
    <property type="match status" value="1"/>
</dbReference>
<keyword evidence="5" id="KW-0804">Transcription</keyword>
<gene>
    <name evidence="9" type="primary">gb09815</name>
    <name evidence="9" type="ORF">PR202_gb09815</name>
</gene>
<organism evidence="9 10">
    <name type="scientific">Eleusine coracana subsp. coracana</name>
    <dbReference type="NCBI Taxonomy" id="191504"/>
    <lineage>
        <taxon>Eukaryota</taxon>
        <taxon>Viridiplantae</taxon>
        <taxon>Streptophyta</taxon>
        <taxon>Embryophyta</taxon>
        <taxon>Tracheophyta</taxon>
        <taxon>Spermatophyta</taxon>
        <taxon>Magnoliopsida</taxon>
        <taxon>Liliopsida</taxon>
        <taxon>Poales</taxon>
        <taxon>Poaceae</taxon>
        <taxon>PACMAD clade</taxon>
        <taxon>Chloridoideae</taxon>
        <taxon>Cynodonteae</taxon>
        <taxon>Eleusininae</taxon>
        <taxon>Eleusine</taxon>
    </lineage>
</organism>
<reference evidence="9" key="2">
    <citation type="submission" date="2021-12" db="EMBL/GenBank/DDBJ databases">
        <title>Resequencing data analysis of finger millet.</title>
        <authorList>
            <person name="Hatakeyama M."/>
            <person name="Aluri S."/>
            <person name="Balachadran M.T."/>
            <person name="Sivarajan S.R."/>
            <person name="Poveda L."/>
            <person name="Shimizu-Inatsugi R."/>
            <person name="Schlapbach R."/>
            <person name="Sreeman S.M."/>
            <person name="Shimizu K.K."/>
        </authorList>
    </citation>
    <scope>NUCLEOTIDE SEQUENCE</scope>
</reference>
<dbReference type="GO" id="GO:0003700">
    <property type="term" value="F:DNA-binding transcription factor activity"/>
    <property type="evidence" value="ECO:0007669"/>
    <property type="project" value="InterPro"/>
</dbReference>
<dbReference type="Proteomes" id="UP001054889">
    <property type="component" value="Unassembled WGS sequence"/>
</dbReference>
<feature type="compositionally biased region" description="Basic and acidic residues" evidence="7">
    <location>
        <begin position="55"/>
        <end position="75"/>
    </location>
</feature>
<keyword evidence="3" id="KW-0175">Coiled coil</keyword>
<dbReference type="InterPro" id="IPR044607">
    <property type="entry name" value="RKD-like"/>
</dbReference>
<feature type="region of interest" description="Disordered" evidence="7">
    <location>
        <begin position="55"/>
        <end position="87"/>
    </location>
</feature>
<comment type="function">
    <text evidence="1">Putative transcription factor.</text>
</comment>
<dbReference type="EMBL" id="BQKI01000075">
    <property type="protein sequence ID" value="GJN22262.1"/>
    <property type="molecule type" value="Genomic_DNA"/>
</dbReference>
<dbReference type="PROSITE" id="PS51519">
    <property type="entry name" value="RWP_RK"/>
    <property type="match status" value="1"/>
</dbReference>
<evidence type="ECO:0000256" key="6">
    <source>
        <dbReference type="ARBA" id="ARBA00023242"/>
    </source>
</evidence>
<evidence type="ECO:0000256" key="3">
    <source>
        <dbReference type="ARBA" id="ARBA00023054"/>
    </source>
</evidence>
<evidence type="ECO:0000313" key="9">
    <source>
        <dbReference type="EMBL" id="GJN22262.1"/>
    </source>
</evidence>
<comment type="caution">
    <text evidence="9">The sequence shown here is derived from an EMBL/GenBank/DDBJ whole genome shotgun (WGS) entry which is preliminary data.</text>
</comment>
<keyword evidence="4" id="KW-0238">DNA-binding</keyword>
<evidence type="ECO:0000259" key="8">
    <source>
        <dbReference type="PROSITE" id="PS51519"/>
    </source>
</evidence>
<evidence type="ECO:0000256" key="5">
    <source>
        <dbReference type="ARBA" id="ARBA00023163"/>
    </source>
</evidence>
<dbReference type="Pfam" id="PF02042">
    <property type="entry name" value="RWP-RK"/>
    <property type="match status" value="1"/>
</dbReference>
<evidence type="ECO:0000256" key="4">
    <source>
        <dbReference type="ARBA" id="ARBA00023125"/>
    </source>
</evidence>
<dbReference type="InterPro" id="IPR003035">
    <property type="entry name" value="RWP-RK_dom"/>
</dbReference>
<keyword evidence="2" id="KW-0805">Transcription regulation</keyword>